<evidence type="ECO:0000313" key="2">
    <source>
        <dbReference type="Proteomes" id="UP000324222"/>
    </source>
</evidence>
<dbReference type="AlphaFoldDB" id="A0A5B7GJE9"/>
<name>A0A5B7GJE9_PORTR</name>
<dbReference type="EMBL" id="VSRR010017302">
    <property type="protein sequence ID" value="MPC60221.1"/>
    <property type="molecule type" value="Genomic_DNA"/>
</dbReference>
<protein>
    <submittedName>
        <fullName evidence="1">Uncharacterized protein</fullName>
    </submittedName>
</protein>
<keyword evidence="2" id="KW-1185">Reference proteome</keyword>
<comment type="caution">
    <text evidence="1">The sequence shown here is derived from an EMBL/GenBank/DDBJ whole genome shotgun (WGS) entry which is preliminary data.</text>
</comment>
<sequence length="83" mass="9036">MTAVHTSQLASRYSGHSLCITTPIIHLPACHVLAHLSPHLPYTCCLKGRGEREGEGEGGWLCLVSGRGGRVAMVMITWGEIHW</sequence>
<evidence type="ECO:0000313" key="1">
    <source>
        <dbReference type="EMBL" id="MPC60221.1"/>
    </source>
</evidence>
<proteinExistence type="predicted"/>
<accession>A0A5B7GJE9</accession>
<dbReference type="Proteomes" id="UP000324222">
    <property type="component" value="Unassembled WGS sequence"/>
</dbReference>
<reference evidence="1 2" key="1">
    <citation type="submission" date="2019-05" db="EMBL/GenBank/DDBJ databases">
        <title>Another draft genome of Portunus trituberculatus and its Hox gene families provides insights of decapod evolution.</title>
        <authorList>
            <person name="Jeong J.-H."/>
            <person name="Song I."/>
            <person name="Kim S."/>
            <person name="Choi T."/>
            <person name="Kim D."/>
            <person name="Ryu S."/>
            <person name="Kim W."/>
        </authorList>
    </citation>
    <scope>NUCLEOTIDE SEQUENCE [LARGE SCALE GENOMIC DNA]</scope>
    <source>
        <tissue evidence="1">Muscle</tissue>
    </source>
</reference>
<organism evidence="1 2">
    <name type="scientific">Portunus trituberculatus</name>
    <name type="common">Swimming crab</name>
    <name type="synonym">Neptunus trituberculatus</name>
    <dbReference type="NCBI Taxonomy" id="210409"/>
    <lineage>
        <taxon>Eukaryota</taxon>
        <taxon>Metazoa</taxon>
        <taxon>Ecdysozoa</taxon>
        <taxon>Arthropoda</taxon>
        <taxon>Crustacea</taxon>
        <taxon>Multicrustacea</taxon>
        <taxon>Malacostraca</taxon>
        <taxon>Eumalacostraca</taxon>
        <taxon>Eucarida</taxon>
        <taxon>Decapoda</taxon>
        <taxon>Pleocyemata</taxon>
        <taxon>Brachyura</taxon>
        <taxon>Eubrachyura</taxon>
        <taxon>Portunoidea</taxon>
        <taxon>Portunidae</taxon>
        <taxon>Portuninae</taxon>
        <taxon>Portunus</taxon>
    </lineage>
</organism>
<gene>
    <name evidence="1" type="ORF">E2C01_054260</name>
</gene>